<dbReference type="GO" id="GO:0005737">
    <property type="term" value="C:cytoplasm"/>
    <property type="evidence" value="ECO:0007669"/>
    <property type="project" value="UniProtKB-SubCell"/>
</dbReference>
<evidence type="ECO:0000313" key="8">
    <source>
        <dbReference type="EMBL" id="BAO00566.1"/>
    </source>
</evidence>
<dbReference type="STRING" id="1235990.BMSBPS_0225"/>
<dbReference type="PATRIC" id="fig|1235990.3.peg.591"/>
<dbReference type="InterPro" id="IPR012340">
    <property type="entry name" value="NA-bd_OB-fold"/>
</dbReference>
<dbReference type="Gene3D" id="1.10.8.10">
    <property type="entry name" value="DNA helicase RuvA subunit, C-terminal domain"/>
    <property type="match status" value="1"/>
</dbReference>
<feature type="region of interest" description="Domain I" evidence="6">
    <location>
        <begin position="1"/>
        <end position="64"/>
    </location>
</feature>
<feature type="domain" description="Helix-hairpin-helix DNA-binding motif class 1" evidence="7">
    <location>
        <begin position="73"/>
        <end position="92"/>
    </location>
</feature>
<dbReference type="GO" id="GO:0009378">
    <property type="term" value="F:four-way junction helicase activity"/>
    <property type="evidence" value="ECO:0007669"/>
    <property type="project" value="InterPro"/>
</dbReference>
<dbReference type="Pfam" id="PF01330">
    <property type="entry name" value="RuvA_N"/>
    <property type="match status" value="1"/>
</dbReference>
<dbReference type="AlphaFoldDB" id="U3U336"/>
<dbReference type="SMART" id="SM00278">
    <property type="entry name" value="HhH1"/>
    <property type="match status" value="2"/>
</dbReference>
<dbReference type="InterPro" id="IPR000085">
    <property type="entry name" value="RuvA"/>
</dbReference>
<dbReference type="Proteomes" id="UP000016900">
    <property type="component" value="Chromosome"/>
</dbReference>
<keyword evidence="5 6" id="KW-0234">DNA repair</keyword>
<evidence type="ECO:0000256" key="4">
    <source>
        <dbReference type="ARBA" id="ARBA00023172"/>
    </source>
</evidence>
<evidence type="ECO:0000313" key="9">
    <source>
        <dbReference type="Proteomes" id="UP000016900"/>
    </source>
</evidence>
<evidence type="ECO:0000256" key="3">
    <source>
        <dbReference type="ARBA" id="ARBA00023125"/>
    </source>
</evidence>
<dbReference type="KEGG" id="hhs:HHS_05960"/>
<evidence type="ECO:0000256" key="1">
    <source>
        <dbReference type="ARBA" id="ARBA00022490"/>
    </source>
</evidence>
<dbReference type="eggNOG" id="COG0632">
    <property type="taxonomic scope" value="Bacteria"/>
</dbReference>
<evidence type="ECO:0000256" key="5">
    <source>
        <dbReference type="ARBA" id="ARBA00023204"/>
    </source>
</evidence>
<dbReference type="GO" id="GO:0006281">
    <property type="term" value="P:DNA repair"/>
    <property type="evidence" value="ECO:0007669"/>
    <property type="project" value="UniProtKB-UniRule"/>
</dbReference>
<dbReference type="GO" id="GO:0048476">
    <property type="term" value="C:Holliday junction resolvase complex"/>
    <property type="evidence" value="ECO:0007669"/>
    <property type="project" value="UniProtKB-UniRule"/>
</dbReference>
<evidence type="ECO:0000259" key="7">
    <source>
        <dbReference type="SMART" id="SM00278"/>
    </source>
</evidence>
<sequence>MIGRLRGEILEKQPPLVLIEVHGVGYEVYMPMICFYKLPKINQEAIIFIEFIIRENTQLLFGFSNTKQRNLFRELIKVSGVGPKLALSILSSISTEQLMHCVECDQIELLVKLPGIGKKIANRLVMEMKDRFKRIYNKTLNTTGSDCVLSTKSPCSTLQIHHAAEEAVAALISLGYKPQEANQMIDKVITSDANCETLIREALCSVM</sequence>
<evidence type="ECO:0000256" key="6">
    <source>
        <dbReference type="HAMAP-Rule" id="MF_00031"/>
    </source>
</evidence>
<comment type="subcellular location">
    <subcellularLocation>
        <location evidence="6">Cytoplasm</location>
    </subcellularLocation>
</comment>
<dbReference type="CDD" id="cd14332">
    <property type="entry name" value="UBA_RuvA_C"/>
    <property type="match status" value="1"/>
</dbReference>
<dbReference type="HAMAP" id="MF_00031">
    <property type="entry name" value="DNA_HJ_migration_RuvA"/>
    <property type="match status" value="1"/>
</dbReference>
<dbReference type="SUPFAM" id="SSF46929">
    <property type="entry name" value="DNA helicase RuvA subunit, C-terminal domain"/>
    <property type="match status" value="1"/>
</dbReference>
<keyword evidence="1 6" id="KW-0963">Cytoplasm</keyword>
<keyword evidence="3 6" id="KW-0238">DNA-binding</keyword>
<comment type="function">
    <text evidence="6">The RuvA-RuvB-RuvC complex processes Holliday junction (HJ) DNA during genetic recombination and DNA repair, while the RuvA-RuvB complex plays an important role in the rescue of blocked DNA replication forks via replication fork reversal (RFR). RuvA specifically binds to HJ cruciform DNA, conferring on it an open structure. The RuvB hexamer acts as an ATP-dependent pump, pulling dsDNA into and through the RuvAB complex. HJ branch migration allows RuvC to scan DNA until it finds its consensus sequence, where it cleaves and resolves the cruciform DNA.</text>
</comment>
<dbReference type="EMBL" id="AP012554">
    <property type="protein sequence ID" value="BAO00566.1"/>
    <property type="molecule type" value="Genomic_DNA"/>
</dbReference>
<dbReference type="InterPro" id="IPR003583">
    <property type="entry name" value="Hlx-hairpin-Hlx_DNA-bd_motif"/>
</dbReference>
<dbReference type="OrthoDB" id="5293449at2"/>
<dbReference type="InterPro" id="IPR013849">
    <property type="entry name" value="DNA_helicase_Holl-junc_RuvA_I"/>
</dbReference>
<reference evidence="8 9" key="1">
    <citation type="submission" date="2012-10" db="EMBL/GenBank/DDBJ databases">
        <title>Genome sequence of the symbiont of the pentatomidae stink bug Halyomorpha halys.</title>
        <authorList>
            <person name="Kobayashi H."/>
            <person name="Fujii-Muramatsu R."/>
            <person name="Takeishi K."/>
            <person name="Noda H."/>
        </authorList>
    </citation>
    <scope>NUCLEOTIDE SEQUENCE [LARGE SCALE GENOMIC DNA]</scope>
</reference>
<dbReference type="SUPFAM" id="SSF47781">
    <property type="entry name" value="RuvA domain 2-like"/>
    <property type="match status" value="1"/>
</dbReference>
<dbReference type="NCBIfam" id="TIGR00084">
    <property type="entry name" value="ruvA"/>
    <property type="match status" value="1"/>
</dbReference>
<dbReference type="SUPFAM" id="SSF50249">
    <property type="entry name" value="Nucleic acid-binding proteins"/>
    <property type="match status" value="1"/>
</dbReference>
<dbReference type="Pfam" id="PF14520">
    <property type="entry name" value="HHH_5"/>
    <property type="match status" value="1"/>
</dbReference>
<accession>U3U336</accession>
<dbReference type="InterPro" id="IPR036267">
    <property type="entry name" value="RuvA_C_sf"/>
</dbReference>
<keyword evidence="4 6" id="KW-0233">DNA recombination</keyword>
<feature type="domain" description="Helix-hairpin-helix DNA-binding motif class 1" evidence="7">
    <location>
        <begin position="108"/>
        <end position="127"/>
    </location>
</feature>
<dbReference type="GO" id="GO:0005524">
    <property type="term" value="F:ATP binding"/>
    <property type="evidence" value="ECO:0007669"/>
    <property type="project" value="InterPro"/>
</dbReference>
<organism evidence="8 9">
    <name type="scientific">Candidatus Pantoea carbekii</name>
    <dbReference type="NCBI Taxonomy" id="1235990"/>
    <lineage>
        <taxon>Bacteria</taxon>
        <taxon>Pseudomonadati</taxon>
        <taxon>Pseudomonadota</taxon>
        <taxon>Gammaproteobacteria</taxon>
        <taxon>Enterobacterales</taxon>
        <taxon>Erwiniaceae</taxon>
        <taxon>Pantoea</taxon>
    </lineage>
</organism>
<proteinExistence type="inferred from homology"/>
<dbReference type="InterPro" id="IPR011114">
    <property type="entry name" value="RuvA_C"/>
</dbReference>
<dbReference type="Gene3D" id="1.10.150.20">
    <property type="entry name" value="5' to 3' exonuclease, C-terminal subdomain"/>
    <property type="match status" value="1"/>
</dbReference>
<keyword evidence="2 6" id="KW-0227">DNA damage</keyword>
<comment type="domain">
    <text evidence="6">Has three domains with a flexible linker between the domains II and III and assumes an 'L' shape. Domain III is highly mobile and contacts RuvB.</text>
</comment>
<evidence type="ECO:0000256" key="2">
    <source>
        <dbReference type="ARBA" id="ARBA00022763"/>
    </source>
</evidence>
<dbReference type="GO" id="GO:0000400">
    <property type="term" value="F:four-way junction DNA binding"/>
    <property type="evidence" value="ECO:0007669"/>
    <property type="project" value="UniProtKB-UniRule"/>
</dbReference>
<dbReference type="GO" id="GO:0009379">
    <property type="term" value="C:Holliday junction helicase complex"/>
    <property type="evidence" value="ECO:0007669"/>
    <property type="project" value="InterPro"/>
</dbReference>
<keyword evidence="9" id="KW-1185">Reference proteome</keyword>
<comment type="similarity">
    <text evidence="6">Belongs to the RuvA family.</text>
</comment>
<comment type="subunit">
    <text evidence="6">Homotetramer. Forms an RuvA(8)-RuvB(12)-Holliday junction (HJ) complex. HJ DNA is sandwiched between 2 RuvA tetramers; dsDNA enters through RuvA and exits via RuvB. An RuvB hexamer assembles on each DNA strand where it exits the tetramer. Each RuvB hexamer is contacted by two RuvA subunits (via domain III) on 2 adjacent RuvB subunits; this complex drives branch migration. In the full resolvosome a probable DNA-RuvA(4)-RuvB(12)-RuvC(2) complex forms which resolves the HJ.</text>
</comment>
<protein>
    <recommendedName>
        <fullName evidence="6">Holliday junction branch migration complex subunit RuvA</fullName>
    </recommendedName>
</protein>
<dbReference type="Gene3D" id="2.40.50.140">
    <property type="entry name" value="Nucleic acid-binding proteins"/>
    <property type="match status" value="1"/>
</dbReference>
<dbReference type="InterPro" id="IPR010994">
    <property type="entry name" value="RuvA_2-like"/>
</dbReference>
<comment type="caution">
    <text evidence="6">Lacks conserved residue(s) required for the propagation of feature annotation.</text>
</comment>
<feature type="region of interest" description="Domain III" evidence="6">
    <location>
        <begin position="156"/>
        <end position="207"/>
    </location>
</feature>
<name>U3U336_9GAMM</name>
<gene>
    <name evidence="6 8" type="primary">ruvA</name>
    <name evidence="8" type="ORF">HHS_05960</name>
</gene>
<dbReference type="Pfam" id="PF07499">
    <property type="entry name" value="RuvA_C"/>
    <property type="match status" value="1"/>
</dbReference>
<dbReference type="GO" id="GO:0006310">
    <property type="term" value="P:DNA recombination"/>
    <property type="evidence" value="ECO:0007669"/>
    <property type="project" value="UniProtKB-UniRule"/>
</dbReference>